<sequence>MWAPATLDNLTGQTLTFLVDSAPVVRTFPSTDAVMKFVGTAGTRFEFNALDNSVRSADGVVIDLPELAAPQHFVHHTKCRLVTAGHRVHHIPYLHAVNDRDTLWVPVDVLGVDDQKVVFSTPDGVTTGYTHDPERFAGMREFSPKWKILRSGAAEHALGGVTRDFANFSPVPISPCVG</sequence>
<evidence type="ECO:0000313" key="1">
    <source>
        <dbReference type="EMBL" id="MCP1387575.1"/>
    </source>
</evidence>
<accession>A0ABT1G1K5</accession>
<name>A0ABT1G1K5_9CORY</name>
<dbReference type="EMBL" id="JAMFTQ010000004">
    <property type="protein sequence ID" value="MCP1387575.1"/>
    <property type="molecule type" value="Genomic_DNA"/>
</dbReference>
<protein>
    <submittedName>
        <fullName evidence="1">Uncharacterized protein</fullName>
    </submittedName>
</protein>
<keyword evidence="2" id="KW-1185">Reference proteome</keyword>
<dbReference type="Proteomes" id="UP001204000">
    <property type="component" value="Unassembled WGS sequence"/>
</dbReference>
<dbReference type="RefSeq" id="WP_253577178.1">
    <property type="nucleotide sequence ID" value="NZ_JAMFTQ010000004.1"/>
</dbReference>
<reference evidence="1" key="1">
    <citation type="submission" date="2022-05" db="EMBL/GenBank/DDBJ databases">
        <title>Corynebacterium sp. TA-R-1 sp. nov., isolated from human feces.</title>
        <authorList>
            <person name="Shamsuzzaman M."/>
            <person name="Dahal R.H."/>
        </authorList>
    </citation>
    <scope>NUCLEOTIDE SEQUENCE</scope>
    <source>
        <strain evidence="1">TA-R-1</strain>
    </source>
</reference>
<comment type="caution">
    <text evidence="1">The sequence shown here is derived from an EMBL/GenBank/DDBJ whole genome shotgun (WGS) entry which is preliminary data.</text>
</comment>
<evidence type="ECO:0000313" key="2">
    <source>
        <dbReference type="Proteomes" id="UP001204000"/>
    </source>
</evidence>
<proteinExistence type="predicted"/>
<gene>
    <name evidence="1" type="ORF">M5J20_05150</name>
</gene>
<organism evidence="1 2">
    <name type="scientific">Corynebacterium stercoris</name>
    <dbReference type="NCBI Taxonomy" id="2943490"/>
    <lineage>
        <taxon>Bacteria</taxon>
        <taxon>Bacillati</taxon>
        <taxon>Actinomycetota</taxon>
        <taxon>Actinomycetes</taxon>
        <taxon>Mycobacteriales</taxon>
        <taxon>Corynebacteriaceae</taxon>
        <taxon>Corynebacterium</taxon>
    </lineage>
</organism>